<evidence type="ECO:0000313" key="1">
    <source>
        <dbReference type="EMBL" id="KAK1139420.1"/>
    </source>
</evidence>
<reference evidence="1 2" key="1">
    <citation type="journal article" date="2023" name="ACS Omega">
        <title>Identification of the Neoaspergillic Acid Biosynthesis Gene Cluster by Establishing an In Vitro CRISPR-Ribonucleoprotein Genetic System in Aspergillus melleus.</title>
        <authorList>
            <person name="Yuan B."/>
            <person name="Grau M.F."/>
            <person name="Murata R.M."/>
            <person name="Torok T."/>
            <person name="Venkateswaran K."/>
            <person name="Stajich J.E."/>
            <person name="Wang C.C.C."/>
        </authorList>
    </citation>
    <scope>NUCLEOTIDE SEQUENCE [LARGE SCALE GENOMIC DNA]</scope>
    <source>
        <strain evidence="1 2">IMV 1140</strain>
    </source>
</reference>
<accession>A0ACC3AP80</accession>
<gene>
    <name evidence="1" type="ORF">N8T08_000783</name>
</gene>
<keyword evidence="2" id="KW-1185">Reference proteome</keyword>
<evidence type="ECO:0000313" key="2">
    <source>
        <dbReference type="Proteomes" id="UP001177260"/>
    </source>
</evidence>
<proteinExistence type="predicted"/>
<organism evidence="1 2">
    <name type="scientific">Aspergillus melleus</name>
    <dbReference type="NCBI Taxonomy" id="138277"/>
    <lineage>
        <taxon>Eukaryota</taxon>
        <taxon>Fungi</taxon>
        <taxon>Dikarya</taxon>
        <taxon>Ascomycota</taxon>
        <taxon>Pezizomycotina</taxon>
        <taxon>Eurotiomycetes</taxon>
        <taxon>Eurotiomycetidae</taxon>
        <taxon>Eurotiales</taxon>
        <taxon>Aspergillaceae</taxon>
        <taxon>Aspergillus</taxon>
        <taxon>Aspergillus subgen. Circumdati</taxon>
    </lineage>
</organism>
<protein>
    <submittedName>
        <fullName evidence="1">Uncharacterized protein</fullName>
    </submittedName>
</protein>
<dbReference type="EMBL" id="JAOPJF010000108">
    <property type="protein sequence ID" value="KAK1139420.1"/>
    <property type="molecule type" value="Genomic_DNA"/>
</dbReference>
<sequence>MPEPTSPQVTLIELTPSELASKTISSHNLQHSLEALHRDGIVVLKNAVDPEHLDRLNERMVPEAKQLYARAETHRNFGAHTGNIQQEPVCEAEYIFEDVVANPFATSVIEGMIGPDPRLRFYSANTAFKATDRQPVHIDIDFDMPHMPFAFCVNINLMDTSRENGATEVWLGSHIDTDRNVLDRSVKHKQVKSELLEARRKVSPPVQPGLPKGSLIIRDFRLWHAGMPNLTDDPRVMLVTIQFANWYRNEQKLVLPNSLQDKVNFGRVVPCVEWVEDGYDYLKGAHNHDFSLLP</sequence>
<comment type="caution">
    <text evidence="1">The sequence shown here is derived from an EMBL/GenBank/DDBJ whole genome shotgun (WGS) entry which is preliminary data.</text>
</comment>
<dbReference type="Proteomes" id="UP001177260">
    <property type="component" value="Unassembled WGS sequence"/>
</dbReference>
<name>A0ACC3AP80_9EURO</name>